<evidence type="ECO:0000256" key="4">
    <source>
        <dbReference type="ARBA" id="ARBA00022801"/>
    </source>
</evidence>
<evidence type="ECO:0000256" key="1">
    <source>
        <dbReference type="ARBA" id="ARBA00006814"/>
    </source>
</evidence>
<dbReference type="PRINTS" id="PR00446">
    <property type="entry name" value="HYDRGNUPTAKE"/>
</dbReference>
<dbReference type="PATRIC" id="fig|37916.4.peg.5749"/>
<dbReference type="RefSeq" id="WP_048472738.1">
    <property type="nucleotide sequence ID" value="NZ_JYNL01000064.1"/>
</dbReference>
<gene>
    <name evidence="5" type="ORF">MCHLDSM_05732</name>
</gene>
<keyword evidence="6" id="KW-1185">Reference proteome</keyword>
<protein>
    <submittedName>
        <fullName evidence="5">Hydrogenase 2 maturation endopeptidase</fullName>
    </submittedName>
</protein>
<dbReference type="InterPro" id="IPR023430">
    <property type="entry name" value="Pept_HybD-like_dom_sf"/>
</dbReference>
<comment type="similarity">
    <text evidence="1">Belongs to the peptidase A31 family.</text>
</comment>
<dbReference type="InterPro" id="IPR000671">
    <property type="entry name" value="Peptidase_A31"/>
</dbReference>
<reference evidence="5 6" key="1">
    <citation type="journal article" date="2015" name="Genome Biol. Evol.">
        <title>Characterization of Three Mycobacterium spp. with Potential Use in Bioremediation by Genome Sequencing and Comparative Genomics.</title>
        <authorList>
            <person name="Das S."/>
            <person name="Pettersson B.M."/>
            <person name="Behra P.R."/>
            <person name="Ramesh M."/>
            <person name="Dasgupta S."/>
            <person name="Bhattacharya A."/>
            <person name="Kirsebom L.A."/>
        </authorList>
    </citation>
    <scope>NUCLEOTIDE SEQUENCE [LARGE SCALE GENOMIC DNA]</scope>
    <source>
        <strain evidence="5 6">DSM 43826</strain>
    </source>
</reference>
<organism evidence="5 6">
    <name type="scientific">Mycolicibacterium chlorophenolicum</name>
    <dbReference type="NCBI Taxonomy" id="37916"/>
    <lineage>
        <taxon>Bacteria</taxon>
        <taxon>Bacillati</taxon>
        <taxon>Actinomycetota</taxon>
        <taxon>Actinomycetes</taxon>
        <taxon>Mycobacteriales</taxon>
        <taxon>Mycobacteriaceae</taxon>
        <taxon>Mycolicibacterium</taxon>
    </lineage>
</organism>
<evidence type="ECO:0000256" key="2">
    <source>
        <dbReference type="ARBA" id="ARBA00022670"/>
    </source>
</evidence>
<evidence type="ECO:0000256" key="3">
    <source>
        <dbReference type="ARBA" id="ARBA00022750"/>
    </source>
</evidence>
<dbReference type="CDD" id="cd00518">
    <property type="entry name" value="H2MP"/>
    <property type="match status" value="1"/>
</dbReference>
<accession>A0A0J6VKQ1</accession>
<dbReference type="PANTHER" id="PTHR30302:SF1">
    <property type="entry name" value="HYDROGENASE 2 MATURATION PROTEASE"/>
    <property type="match status" value="1"/>
</dbReference>
<dbReference type="STRING" id="37916.MCHLDSM_05732"/>
<dbReference type="PANTHER" id="PTHR30302">
    <property type="entry name" value="HYDROGENASE 1 MATURATION PROTEASE"/>
    <property type="match status" value="1"/>
</dbReference>
<dbReference type="EMBL" id="JYNL01000064">
    <property type="protein sequence ID" value="KMO70839.1"/>
    <property type="molecule type" value="Genomic_DNA"/>
</dbReference>
<dbReference type="GO" id="GO:0004190">
    <property type="term" value="F:aspartic-type endopeptidase activity"/>
    <property type="evidence" value="ECO:0007669"/>
    <property type="project" value="UniProtKB-KW"/>
</dbReference>
<comment type="caution">
    <text evidence="5">The sequence shown here is derived from an EMBL/GenBank/DDBJ whole genome shotgun (WGS) entry which is preliminary data.</text>
</comment>
<dbReference type="Pfam" id="PF01750">
    <property type="entry name" value="HycI"/>
    <property type="match status" value="1"/>
</dbReference>
<dbReference type="Proteomes" id="UP000036513">
    <property type="component" value="Unassembled WGS sequence"/>
</dbReference>
<sequence length="146" mass="15042">MTVVVIGIGNDFRRDDGIGPTVAAAVRRLHLENVDVLTASDDPAVLLDAWDGAELAVIVDAAAGDDAAPGRLRRWTPDETPPAAVSSHAFDLSAVYALGRALGRTPEQLVVFTVDAADVGHGDLMTPAVAAAVPRVVSAVVAEITP</sequence>
<dbReference type="Gene3D" id="3.40.50.1450">
    <property type="entry name" value="HybD-like"/>
    <property type="match status" value="1"/>
</dbReference>
<dbReference type="SMR" id="A0A0J6VKQ1"/>
<evidence type="ECO:0000313" key="6">
    <source>
        <dbReference type="Proteomes" id="UP000036513"/>
    </source>
</evidence>
<proteinExistence type="inferred from homology"/>
<keyword evidence="4" id="KW-0378">Hydrolase</keyword>
<evidence type="ECO:0000313" key="5">
    <source>
        <dbReference type="EMBL" id="KMO70839.1"/>
    </source>
</evidence>
<dbReference type="SUPFAM" id="SSF53163">
    <property type="entry name" value="HybD-like"/>
    <property type="match status" value="1"/>
</dbReference>
<keyword evidence="2" id="KW-0645">Protease</keyword>
<dbReference type="GO" id="GO:0008047">
    <property type="term" value="F:enzyme activator activity"/>
    <property type="evidence" value="ECO:0007669"/>
    <property type="project" value="InterPro"/>
</dbReference>
<name>A0A0J6VKQ1_9MYCO</name>
<keyword evidence="3" id="KW-0064">Aspartyl protease</keyword>
<dbReference type="AlphaFoldDB" id="A0A0J6VKQ1"/>
<dbReference type="GO" id="GO:0016485">
    <property type="term" value="P:protein processing"/>
    <property type="evidence" value="ECO:0007669"/>
    <property type="project" value="TreeGrafter"/>
</dbReference>
<dbReference type="NCBIfam" id="TIGR00072">
    <property type="entry name" value="hydrog_prot"/>
    <property type="match status" value="1"/>
</dbReference>